<evidence type="ECO:0000256" key="1">
    <source>
        <dbReference type="ARBA" id="ARBA00022450"/>
    </source>
</evidence>
<organism evidence="5 6">
    <name type="scientific">Mortierella alpina</name>
    <name type="common">Oleaginous fungus</name>
    <name type="synonym">Mortierella renispora</name>
    <dbReference type="NCBI Taxonomy" id="64518"/>
    <lineage>
        <taxon>Eukaryota</taxon>
        <taxon>Fungi</taxon>
        <taxon>Fungi incertae sedis</taxon>
        <taxon>Mucoromycota</taxon>
        <taxon>Mortierellomycotina</taxon>
        <taxon>Mortierellomycetes</taxon>
        <taxon>Mortierellales</taxon>
        <taxon>Mortierellaceae</taxon>
        <taxon>Mortierella</taxon>
    </lineage>
</organism>
<evidence type="ECO:0000259" key="3">
    <source>
        <dbReference type="Pfam" id="PF00501"/>
    </source>
</evidence>
<dbReference type="InterPro" id="IPR001242">
    <property type="entry name" value="Condensation_dom"/>
</dbReference>
<feature type="domain" description="Condensation" evidence="4">
    <location>
        <begin position="2"/>
        <end position="220"/>
    </location>
</feature>
<dbReference type="GO" id="GO:0009239">
    <property type="term" value="P:enterobactin biosynthetic process"/>
    <property type="evidence" value="ECO:0007669"/>
    <property type="project" value="TreeGrafter"/>
</dbReference>
<feature type="domain" description="AMP-dependent synthetase/ligase" evidence="3">
    <location>
        <begin position="240"/>
        <end position="575"/>
    </location>
</feature>
<keyword evidence="2" id="KW-0597">Phosphoprotein</keyword>
<dbReference type="AlphaFoldDB" id="A0A9P6IQ01"/>
<proteinExistence type="predicted"/>
<dbReference type="Gene3D" id="3.30.559.30">
    <property type="entry name" value="Nonribosomal peptide synthetase, condensation domain"/>
    <property type="match status" value="1"/>
</dbReference>
<dbReference type="SUPFAM" id="SSF56801">
    <property type="entry name" value="Acetyl-CoA synthetase-like"/>
    <property type="match status" value="1"/>
</dbReference>
<keyword evidence="6" id="KW-1185">Reference proteome</keyword>
<sequence length="594" mass="65804">PIRLDPQLSHAIKQLSQKYEATMFMTILAAWSAVLSRLSGQDDVVIGTPSANRSHQQVEQLIGFFVSTLALRVDLSEEPSAGRLLERVREATIAAQEHQDLPFEQVVEIVQPPRRTDMTPIFQVMFAWQDDDAGTLQLHGIEAVPEDLHEISKFELELFLSEQDDEIVGGLNYSTALFDRGTIERHVGYLESMLRWMTNSTEESISTAPILAAAERELLLETWNSTDQPYPDNTGLRQLFEEQVELSPNAIAIVHDEQTLTYRELNAHANQIARQLLDVGVKPGDYVMLLLDRSITLVASQIAVLKIGAAYVPMDTKAPVDRQVYIAFDCGATVLITDEDMNVPPELKGSVLRLNVKQKMTEHQNTAYVMYTSGSTGQPKGVVVHHRGIARLVFNNVLAEICPTDRMAFTTTPAFDPSTYQVWAPLLHGASIVVIDADTFKDPVHLAEALARHQITCLHMTNGVLHQYAPIIGKALSKLRYLFSGAEQGLISAYMEVLKHGGSVRLVNRYGPTETTVTATAYTATGAINQLVRLPIGRPISNTCVYVLDRHLHPIPIGVIGELYIGGPGVSHGYLNRPELTAENFLLDPYSKVQ</sequence>
<name>A0A9P6IQ01_MORAP</name>
<dbReference type="PANTHER" id="PTHR45527:SF1">
    <property type="entry name" value="FATTY ACID SYNTHASE"/>
    <property type="match status" value="1"/>
</dbReference>
<reference evidence="5" key="1">
    <citation type="journal article" date="2020" name="Fungal Divers.">
        <title>Resolving the Mortierellaceae phylogeny through synthesis of multi-gene phylogenetics and phylogenomics.</title>
        <authorList>
            <person name="Vandepol N."/>
            <person name="Liber J."/>
            <person name="Desiro A."/>
            <person name="Na H."/>
            <person name="Kennedy M."/>
            <person name="Barry K."/>
            <person name="Grigoriev I.V."/>
            <person name="Miller A.N."/>
            <person name="O'Donnell K."/>
            <person name="Stajich J.E."/>
            <person name="Bonito G."/>
        </authorList>
    </citation>
    <scope>NUCLEOTIDE SEQUENCE</scope>
    <source>
        <strain evidence="5">CK1249</strain>
    </source>
</reference>
<evidence type="ECO:0000256" key="2">
    <source>
        <dbReference type="ARBA" id="ARBA00022553"/>
    </source>
</evidence>
<dbReference type="Gene3D" id="3.30.559.10">
    <property type="entry name" value="Chloramphenicol acetyltransferase-like domain"/>
    <property type="match status" value="1"/>
</dbReference>
<dbReference type="InterPro" id="IPR000873">
    <property type="entry name" value="AMP-dep_synth/lig_dom"/>
</dbReference>
<dbReference type="PANTHER" id="PTHR45527">
    <property type="entry name" value="NONRIBOSOMAL PEPTIDE SYNTHETASE"/>
    <property type="match status" value="1"/>
</dbReference>
<dbReference type="EMBL" id="JAAAHY010002764">
    <property type="protein sequence ID" value="KAF9943945.1"/>
    <property type="molecule type" value="Genomic_DNA"/>
</dbReference>
<dbReference type="GO" id="GO:0009366">
    <property type="term" value="C:enterobactin synthetase complex"/>
    <property type="evidence" value="ECO:0007669"/>
    <property type="project" value="TreeGrafter"/>
</dbReference>
<feature type="non-terminal residue" evidence="5">
    <location>
        <position position="1"/>
    </location>
</feature>
<feature type="non-terminal residue" evidence="5">
    <location>
        <position position="594"/>
    </location>
</feature>
<dbReference type="PROSITE" id="PS00455">
    <property type="entry name" value="AMP_BINDING"/>
    <property type="match status" value="1"/>
</dbReference>
<dbReference type="Proteomes" id="UP000738359">
    <property type="component" value="Unassembled WGS sequence"/>
</dbReference>
<dbReference type="OrthoDB" id="329835at2759"/>
<protein>
    <recommendedName>
        <fullName evidence="7">Non-ribosomal peptide synthetase</fullName>
    </recommendedName>
</protein>
<dbReference type="GO" id="GO:0005829">
    <property type="term" value="C:cytosol"/>
    <property type="evidence" value="ECO:0007669"/>
    <property type="project" value="TreeGrafter"/>
</dbReference>
<keyword evidence="1" id="KW-0596">Phosphopantetheine</keyword>
<evidence type="ECO:0008006" key="7">
    <source>
        <dbReference type="Google" id="ProtNLM"/>
    </source>
</evidence>
<dbReference type="Gene3D" id="2.30.38.10">
    <property type="entry name" value="Luciferase, Domain 3"/>
    <property type="match status" value="1"/>
</dbReference>
<dbReference type="GO" id="GO:0047527">
    <property type="term" value="F:2,3-dihydroxybenzoate-serine ligase activity"/>
    <property type="evidence" value="ECO:0007669"/>
    <property type="project" value="TreeGrafter"/>
</dbReference>
<gene>
    <name evidence="5" type="ORF">BGZ70_005225</name>
</gene>
<evidence type="ECO:0000313" key="5">
    <source>
        <dbReference type="EMBL" id="KAF9943945.1"/>
    </source>
</evidence>
<dbReference type="InterPro" id="IPR023213">
    <property type="entry name" value="CAT-like_dom_sf"/>
</dbReference>
<dbReference type="SUPFAM" id="SSF52777">
    <property type="entry name" value="CoA-dependent acyltransferases"/>
    <property type="match status" value="1"/>
</dbReference>
<dbReference type="Gene3D" id="3.40.50.980">
    <property type="match status" value="2"/>
</dbReference>
<evidence type="ECO:0000313" key="6">
    <source>
        <dbReference type="Proteomes" id="UP000738359"/>
    </source>
</evidence>
<dbReference type="InterPro" id="IPR020845">
    <property type="entry name" value="AMP-binding_CS"/>
</dbReference>
<evidence type="ECO:0000259" key="4">
    <source>
        <dbReference type="Pfam" id="PF00668"/>
    </source>
</evidence>
<accession>A0A9P6IQ01</accession>
<dbReference type="GO" id="GO:0031177">
    <property type="term" value="F:phosphopantetheine binding"/>
    <property type="evidence" value="ECO:0007669"/>
    <property type="project" value="TreeGrafter"/>
</dbReference>
<dbReference type="Pfam" id="PF00668">
    <property type="entry name" value="Condensation"/>
    <property type="match status" value="1"/>
</dbReference>
<dbReference type="Pfam" id="PF00501">
    <property type="entry name" value="AMP-binding"/>
    <property type="match status" value="1"/>
</dbReference>
<dbReference type="GO" id="GO:0043041">
    <property type="term" value="P:amino acid activation for nonribosomal peptide biosynthetic process"/>
    <property type="evidence" value="ECO:0007669"/>
    <property type="project" value="TreeGrafter"/>
</dbReference>
<comment type="caution">
    <text evidence="5">The sequence shown here is derived from an EMBL/GenBank/DDBJ whole genome shotgun (WGS) entry which is preliminary data.</text>
</comment>